<dbReference type="PANTHER" id="PTHR12599">
    <property type="entry name" value="PTERIN-4-ALPHA-CARBINOLAMINE DEHYDRATASE"/>
    <property type="match status" value="1"/>
</dbReference>
<evidence type="ECO:0000259" key="6">
    <source>
        <dbReference type="Pfam" id="PF18029"/>
    </source>
</evidence>
<dbReference type="InterPro" id="IPR001533">
    <property type="entry name" value="Pterin_deHydtase"/>
</dbReference>
<dbReference type="InterPro" id="IPR036428">
    <property type="entry name" value="PCD_sf"/>
</dbReference>
<protein>
    <recommendedName>
        <fullName evidence="4">Putative pterin-4-alpha-carbinolamine dehydratase</fullName>
        <ecNumber evidence="3">4.2.1.96</ecNumber>
    </recommendedName>
</protein>
<dbReference type="AlphaFoldDB" id="U5W760"/>
<dbReference type="CDD" id="cd00488">
    <property type="entry name" value="PCD_DCoH"/>
    <property type="match status" value="1"/>
</dbReference>
<keyword evidence="8" id="KW-1185">Reference proteome</keyword>
<dbReference type="InterPro" id="IPR041581">
    <property type="entry name" value="Glyoxalase_6"/>
</dbReference>
<dbReference type="GO" id="GO:0006729">
    <property type="term" value="P:tetrahydrobiopterin biosynthetic process"/>
    <property type="evidence" value="ECO:0007669"/>
    <property type="project" value="InterPro"/>
</dbReference>
<evidence type="ECO:0000256" key="2">
    <source>
        <dbReference type="ARBA" id="ARBA00006472"/>
    </source>
</evidence>
<dbReference type="SUPFAM" id="SSF55248">
    <property type="entry name" value="PCD-like"/>
    <property type="match status" value="1"/>
</dbReference>
<evidence type="ECO:0000256" key="5">
    <source>
        <dbReference type="ARBA" id="ARBA00023239"/>
    </source>
</evidence>
<evidence type="ECO:0000256" key="3">
    <source>
        <dbReference type="ARBA" id="ARBA00013252"/>
    </source>
</evidence>
<dbReference type="PATRIC" id="fig|1246995.3.peg.6796"/>
<dbReference type="KEGG" id="afs:AFR_33580"/>
<dbReference type="Pfam" id="PF01329">
    <property type="entry name" value="Pterin_4a"/>
    <property type="match status" value="1"/>
</dbReference>
<evidence type="ECO:0000313" key="8">
    <source>
        <dbReference type="Proteomes" id="UP000017746"/>
    </source>
</evidence>
<dbReference type="SUPFAM" id="SSF54593">
    <property type="entry name" value="Glyoxalase/Bleomycin resistance protein/Dihydroxybiphenyl dioxygenase"/>
    <property type="match status" value="1"/>
</dbReference>
<accession>U5W760</accession>
<evidence type="ECO:0000256" key="1">
    <source>
        <dbReference type="ARBA" id="ARBA00001554"/>
    </source>
</evidence>
<comment type="catalytic activity">
    <reaction evidence="1">
        <text>(4aS,6R)-4a-hydroxy-L-erythro-5,6,7,8-tetrahydrobiopterin = (6R)-L-erythro-6,7-dihydrobiopterin + H2O</text>
        <dbReference type="Rhea" id="RHEA:11920"/>
        <dbReference type="ChEBI" id="CHEBI:15377"/>
        <dbReference type="ChEBI" id="CHEBI:15642"/>
        <dbReference type="ChEBI" id="CHEBI:43120"/>
        <dbReference type="EC" id="4.2.1.96"/>
    </reaction>
</comment>
<evidence type="ECO:0000256" key="4">
    <source>
        <dbReference type="ARBA" id="ARBA00021735"/>
    </source>
</evidence>
<proteinExistence type="inferred from homology"/>
<gene>
    <name evidence="7" type="ORF">AFR_33580</name>
</gene>
<dbReference type="HOGENOM" id="CLU_109854_0_0_11"/>
<dbReference type="GO" id="GO:0008124">
    <property type="term" value="F:4-alpha-hydroxytetrahydrobiopterin dehydratase activity"/>
    <property type="evidence" value="ECO:0007669"/>
    <property type="project" value="UniProtKB-EC"/>
</dbReference>
<dbReference type="STRING" id="1246995.AFR_33580"/>
<evidence type="ECO:0000313" key="7">
    <source>
        <dbReference type="EMBL" id="AGZ44974.1"/>
    </source>
</evidence>
<dbReference type="Gene3D" id="3.10.180.10">
    <property type="entry name" value="2,3-Dihydroxybiphenyl 1,2-Dioxygenase, domain 1"/>
    <property type="match status" value="1"/>
</dbReference>
<dbReference type="Pfam" id="PF18029">
    <property type="entry name" value="Glyoxalase_6"/>
    <property type="match status" value="1"/>
</dbReference>
<sequence>MGFDLDRHHLDCDPAWMSAAARVPVGEDGLMTKLTGQQIAEADLDGWVHLIGGLQTRIPTTGFAAGLAIVTSIGAAAVDLGHHPDLDLRQDHVGVRLTSHDVRGVTERDVDLARTISTIADGANTGTTAAGVSRLELALDSPAFDRVLPFWGAVLGLEHLSGEDFGDELRDPAGTLPTIWFQESGTDEPRQRWHPDIWVDPAEVQPRIDAAVAAGGTLVSDAEAPSFWVLADSEGNKVCICTWQDRG</sequence>
<comment type="similarity">
    <text evidence="2">Belongs to the pterin-4-alpha-carbinolamine dehydratase family.</text>
</comment>
<dbReference type="EC" id="4.2.1.96" evidence="3"/>
<dbReference type="Proteomes" id="UP000017746">
    <property type="component" value="Chromosome"/>
</dbReference>
<keyword evidence="5" id="KW-0456">Lyase</keyword>
<reference evidence="7 8" key="1">
    <citation type="journal article" date="2014" name="J. Biotechnol.">
        <title>Complete genome sequence of the actinobacterium Actinoplanes friuliensis HAG 010964, producer of the lipopeptide antibiotic friulimycin.</title>
        <authorList>
            <person name="Ruckert C."/>
            <person name="Szczepanowski R."/>
            <person name="Albersmeier A."/>
            <person name="Goesmann A."/>
            <person name="Fischer N."/>
            <person name="Steinkamper A."/>
            <person name="Puhler A."/>
            <person name="Biener R."/>
            <person name="Schwartz D."/>
            <person name="Kalinowski J."/>
        </authorList>
    </citation>
    <scope>NUCLEOTIDE SEQUENCE [LARGE SCALE GENOMIC DNA]</scope>
    <source>
        <strain evidence="7 8">DSM 7358</strain>
    </source>
</reference>
<organism evidence="7 8">
    <name type="scientific">Actinoplanes friuliensis DSM 7358</name>
    <dbReference type="NCBI Taxonomy" id="1246995"/>
    <lineage>
        <taxon>Bacteria</taxon>
        <taxon>Bacillati</taxon>
        <taxon>Actinomycetota</taxon>
        <taxon>Actinomycetes</taxon>
        <taxon>Micromonosporales</taxon>
        <taxon>Micromonosporaceae</taxon>
        <taxon>Actinoplanes</taxon>
    </lineage>
</organism>
<dbReference type="eggNOG" id="COG2154">
    <property type="taxonomic scope" value="Bacteria"/>
</dbReference>
<name>U5W760_9ACTN</name>
<dbReference type="PANTHER" id="PTHR12599:SF0">
    <property type="entry name" value="PTERIN-4-ALPHA-CARBINOLAMINE DEHYDRATASE"/>
    <property type="match status" value="1"/>
</dbReference>
<feature type="domain" description="Glyoxalase-like" evidence="6">
    <location>
        <begin position="137"/>
        <end position="241"/>
    </location>
</feature>
<dbReference type="EMBL" id="CP006272">
    <property type="protein sequence ID" value="AGZ44974.1"/>
    <property type="molecule type" value="Genomic_DNA"/>
</dbReference>
<dbReference type="eggNOG" id="COG0346">
    <property type="taxonomic scope" value="Bacteria"/>
</dbReference>
<dbReference type="InterPro" id="IPR029068">
    <property type="entry name" value="Glyas_Bleomycin-R_OHBP_Dase"/>
</dbReference>
<dbReference type="Gene3D" id="3.30.1360.20">
    <property type="entry name" value="Transcriptional coactivator/pterin dehydratase"/>
    <property type="match status" value="1"/>
</dbReference>